<keyword evidence="2" id="KW-1185">Reference proteome</keyword>
<gene>
    <name evidence="1" type="ORF">F383_20978</name>
</gene>
<accession>A0A0B0P259</accession>
<dbReference type="AlphaFoldDB" id="A0A0B0P259"/>
<organism evidence="1 2">
    <name type="scientific">Gossypium arboreum</name>
    <name type="common">Tree cotton</name>
    <name type="synonym">Gossypium nanking</name>
    <dbReference type="NCBI Taxonomy" id="29729"/>
    <lineage>
        <taxon>Eukaryota</taxon>
        <taxon>Viridiplantae</taxon>
        <taxon>Streptophyta</taxon>
        <taxon>Embryophyta</taxon>
        <taxon>Tracheophyta</taxon>
        <taxon>Spermatophyta</taxon>
        <taxon>Magnoliopsida</taxon>
        <taxon>eudicotyledons</taxon>
        <taxon>Gunneridae</taxon>
        <taxon>Pentapetalae</taxon>
        <taxon>rosids</taxon>
        <taxon>malvids</taxon>
        <taxon>Malvales</taxon>
        <taxon>Malvaceae</taxon>
        <taxon>Malvoideae</taxon>
        <taxon>Gossypium</taxon>
    </lineage>
</organism>
<protein>
    <submittedName>
        <fullName evidence="1">Uncharacterized protein</fullName>
    </submittedName>
</protein>
<dbReference type="EMBL" id="KN408283">
    <property type="protein sequence ID" value="KHG17446.1"/>
    <property type="molecule type" value="Genomic_DNA"/>
</dbReference>
<name>A0A0B0P259_GOSAR</name>
<evidence type="ECO:0000313" key="1">
    <source>
        <dbReference type="EMBL" id="KHG17446.1"/>
    </source>
</evidence>
<dbReference type="Proteomes" id="UP000032142">
    <property type="component" value="Unassembled WGS sequence"/>
</dbReference>
<sequence length="47" mass="5655">MGDTMCTPCRQESYGIYVARSHAWFQAKETIWTRELRDKMARSHGWY</sequence>
<evidence type="ECO:0000313" key="2">
    <source>
        <dbReference type="Proteomes" id="UP000032142"/>
    </source>
</evidence>
<proteinExistence type="predicted"/>
<reference evidence="2" key="1">
    <citation type="submission" date="2014-09" db="EMBL/GenBank/DDBJ databases">
        <authorList>
            <person name="Mudge J."/>
            <person name="Ramaraj T."/>
            <person name="Lindquist I.E."/>
            <person name="Bharti A.K."/>
            <person name="Sundararajan A."/>
            <person name="Cameron C.T."/>
            <person name="Woodward J.E."/>
            <person name="May G.D."/>
            <person name="Brubaker C."/>
            <person name="Broadhvest J."/>
            <person name="Wilkins T.A."/>
        </authorList>
    </citation>
    <scope>NUCLEOTIDE SEQUENCE</scope>
    <source>
        <strain evidence="2">cv. AKA8401</strain>
    </source>
</reference>